<reference evidence="11 12" key="1">
    <citation type="journal article" date="2015" name="Genome Biol. Evol.">
        <title>The genome of winter moth (Operophtera brumata) provides a genomic perspective on sexual dimorphism and phenology.</title>
        <authorList>
            <person name="Derks M.F."/>
            <person name="Smit S."/>
            <person name="Salis L."/>
            <person name="Schijlen E."/>
            <person name="Bossers A."/>
            <person name="Mateman C."/>
            <person name="Pijl A.S."/>
            <person name="de Ridder D."/>
            <person name="Groenen M.A."/>
            <person name="Visser M.E."/>
            <person name="Megens H.J."/>
        </authorList>
    </citation>
    <scope>NUCLEOTIDE SEQUENCE [LARGE SCALE GENOMIC DNA]</scope>
    <source>
        <strain evidence="11">WM2013NL</strain>
        <tissue evidence="11">Head and thorax</tissue>
    </source>
</reference>
<sequence>MSLVRYIPGDLLQVFKASYTAVLPQHIVRKHVQYDKYTDTLQVTGKKIPLADKKLYMVGAGKGVQYLAKEIDKLMGPRIEKGIVSIPEGSLDPDTTSYRIDYREGAKDNLPDKNAESTAKLIKELASSLTCDNVLLVLITGGGSALLPLPIEPITLEEKTQLIKKLANSGADITELNIVRKRLSAIKGGKLANCSASRIITMIISDIVDDPFDLIASGPTVQNTDDPQMAIDVLQQYNLYDALPKSIKEVLDKEGDSANIPSAKFQNFREDSNVNSNNEQENDSNKELPTAQVLNFLLASNRMSINEAKQQLNLLNAAHIKSNQGCYFPIIISRSVTGNVKDVALKYYKLTQLFGDYLRENLEYDTLCSSVKKIDIRGVQIERDFKKLCDKSTKEKTICLILAGETTVEVKGTGKGGRNQQLPLEFSKVLHKYKEHLEHLNVYMLSAGTDGIDGPTDAAGAIGHINLFSESMEAGIDVNKYIDNNDSYTFYKTFNNGMYHIKTGHTNTNVMDIHLIAIELREKSS</sequence>
<organism evidence="11 12">
    <name type="scientific">Operophtera brumata</name>
    <name type="common">Winter moth</name>
    <name type="synonym">Phalaena brumata</name>
    <dbReference type="NCBI Taxonomy" id="104452"/>
    <lineage>
        <taxon>Eukaryota</taxon>
        <taxon>Metazoa</taxon>
        <taxon>Ecdysozoa</taxon>
        <taxon>Arthropoda</taxon>
        <taxon>Hexapoda</taxon>
        <taxon>Insecta</taxon>
        <taxon>Pterygota</taxon>
        <taxon>Neoptera</taxon>
        <taxon>Endopterygota</taxon>
        <taxon>Lepidoptera</taxon>
        <taxon>Glossata</taxon>
        <taxon>Ditrysia</taxon>
        <taxon>Geometroidea</taxon>
        <taxon>Geometridae</taxon>
        <taxon>Larentiinae</taxon>
        <taxon>Operophtera</taxon>
    </lineage>
</organism>
<dbReference type="InterPro" id="IPR038614">
    <property type="entry name" value="GK_N_sf"/>
</dbReference>
<dbReference type="SUPFAM" id="SSF82544">
    <property type="entry name" value="GckA/TtuD-like"/>
    <property type="match status" value="1"/>
</dbReference>
<accession>A0A0L7LHV0</accession>
<dbReference type="Proteomes" id="UP000037510">
    <property type="component" value="Unassembled WGS sequence"/>
</dbReference>
<evidence type="ECO:0000256" key="7">
    <source>
        <dbReference type="ARBA" id="ARBA00022777"/>
    </source>
</evidence>
<evidence type="ECO:0000256" key="1">
    <source>
        <dbReference type="ARBA" id="ARBA00000694"/>
    </source>
</evidence>
<evidence type="ECO:0000256" key="2">
    <source>
        <dbReference type="ARBA" id="ARBA00005393"/>
    </source>
</evidence>
<evidence type="ECO:0000256" key="5">
    <source>
        <dbReference type="ARBA" id="ARBA00022679"/>
    </source>
</evidence>
<dbReference type="GO" id="GO:0005524">
    <property type="term" value="F:ATP binding"/>
    <property type="evidence" value="ECO:0007669"/>
    <property type="project" value="UniProtKB-KW"/>
</dbReference>
<evidence type="ECO:0000256" key="3">
    <source>
        <dbReference type="ARBA" id="ARBA00012101"/>
    </source>
</evidence>
<evidence type="ECO:0000256" key="4">
    <source>
        <dbReference type="ARBA" id="ARBA00020720"/>
    </source>
</evidence>
<keyword evidence="12" id="KW-1185">Reference proteome</keyword>
<dbReference type="Gene3D" id="3.40.50.10180">
    <property type="entry name" value="Glycerate kinase, MOFRL-like N-terminal domain"/>
    <property type="match status" value="1"/>
</dbReference>
<gene>
    <name evidence="11" type="ORF">OBRU01_08079</name>
</gene>
<evidence type="ECO:0000259" key="10">
    <source>
        <dbReference type="Pfam" id="PF13660"/>
    </source>
</evidence>
<dbReference type="GO" id="GO:0008887">
    <property type="term" value="F:glycerate kinase activity"/>
    <property type="evidence" value="ECO:0007669"/>
    <property type="project" value="UniProtKB-EC"/>
</dbReference>
<protein>
    <recommendedName>
        <fullName evidence="4">Glycerate kinase</fullName>
        <ecNumber evidence="3">2.7.1.31</ecNumber>
    </recommendedName>
</protein>
<evidence type="ECO:0000256" key="8">
    <source>
        <dbReference type="ARBA" id="ARBA00022840"/>
    </source>
</evidence>
<dbReference type="InterPro" id="IPR039760">
    <property type="entry name" value="MOFRL_protein"/>
</dbReference>
<dbReference type="EMBL" id="JTDY01001009">
    <property type="protein sequence ID" value="KOB75133.1"/>
    <property type="molecule type" value="Genomic_DNA"/>
</dbReference>
<dbReference type="AlphaFoldDB" id="A0A0L7LHV0"/>
<dbReference type="InterPro" id="IPR037035">
    <property type="entry name" value="GK-like_C_sf"/>
</dbReference>
<dbReference type="Pfam" id="PF05161">
    <property type="entry name" value="MOFRL"/>
    <property type="match status" value="1"/>
</dbReference>
<dbReference type="GO" id="GO:0005737">
    <property type="term" value="C:cytoplasm"/>
    <property type="evidence" value="ECO:0007669"/>
    <property type="project" value="TreeGrafter"/>
</dbReference>
<comment type="caution">
    <text evidence="11">The sequence shown here is derived from an EMBL/GenBank/DDBJ whole genome shotgun (WGS) entry which is preliminary data.</text>
</comment>
<dbReference type="PANTHER" id="PTHR12227:SF0">
    <property type="entry name" value="GLYCERATE KINASE"/>
    <property type="match status" value="1"/>
</dbReference>
<keyword evidence="7 11" id="KW-0418">Kinase</keyword>
<dbReference type="InterPro" id="IPR025286">
    <property type="entry name" value="MOFRL_assoc_dom"/>
</dbReference>
<feature type="domain" description="MOFRL-associated" evidence="10">
    <location>
        <begin position="11"/>
        <end position="251"/>
    </location>
</feature>
<dbReference type="STRING" id="104452.A0A0L7LHV0"/>
<feature type="domain" description="MOFRL" evidence="9">
    <location>
        <begin position="398"/>
        <end position="512"/>
    </location>
</feature>
<keyword evidence="8" id="KW-0067">ATP-binding</keyword>
<evidence type="ECO:0000256" key="6">
    <source>
        <dbReference type="ARBA" id="ARBA00022741"/>
    </source>
</evidence>
<comment type="catalytic activity">
    <reaction evidence="1">
        <text>(R)-glycerate + ATP = (2R)-3-phosphoglycerate + ADP + H(+)</text>
        <dbReference type="Rhea" id="RHEA:23516"/>
        <dbReference type="ChEBI" id="CHEBI:15378"/>
        <dbReference type="ChEBI" id="CHEBI:16659"/>
        <dbReference type="ChEBI" id="CHEBI:30616"/>
        <dbReference type="ChEBI" id="CHEBI:58272"/>
        <dbReference type="ChEBI" id="CHEBI:456216"/>
        <dbReference type="EC" id="2.7.1.31"/>
    </reaction>
</comment>
<name>A0A0L7LHV0_OPEBR</name>
<dbReference type="FunFam" id="3.40.50.10180:FF:000001">
    <property type="entry name" value="Glycerate kinase"/>
    <property type="match status" value="1"/>
</dbReference>
<dbReference type="EC" id="2.7.1.31" evidence="3"/>
<dbReference type="Pfam" id="PF13660">
    <property type="entry name" value="DUF4147"/>
    <property type="match status" value="1"/>
</dbReference>
<dbReference type="InterPro" id="IPR007835">
    <property type="entry name" value="MOFRL"/>
</dbReference>
<evidence type="ECO:0000313" key="12">
    <source>
        <dbReference type="Proteomes" id="UP000037510"/>
    </source>
</evidence>
<evidence type="ECO:0000313" key="11">
    <source>
        <dbReference type="EMBL" id="KOB75133.1"/>
    </source>
</evidence>
<dbReference type="Gene3D" id="3.40.1480.10">
    <property type="entry name" value="MOFRL domain"/>
    <property type="match status" value="1"/>
</dbReference>
<keyword evidence="5" id="KW-0808">Transferase</keyword>
<keyword evidence="6" id="KW-0547">Nucleotide-binding</keyword>
<comment type="similarity">
    <text evidence="2">Belongs to the glycerate kinase type-2 family.</text>
</comment>
<dbReference type="PANTHER" id="PTHR12227">
    <property type="entry name" value="GLYCERATE KINASE"/>
    <property type="match status" value="1"/>
</dbReference>
<evidence type="ECO:0000259" key="9">
    <source>
        <dbReference type="Pfam" id="PF05161"/>
    </source>
</evidence>
<proteinExistence type="inferred from homology"/>